<dbReference type="PATRIC" id="fig|862908.3.peg.2747"/>
<evidence type="ECO:0000313" key="2">
    <source>
        <dbReference type="EMBL" id="CBW27645.1"/>
    </source>
</evidence>
<dbReference type="GO" id="GO:0004143">
    <property type="term" value="F:ATP-dependent diacylglycerol kinase activity"/>
    <property type="evidence" value="ECO:0007669"/>
    <property type="project" value="InterPro"/>
</dbReference>
<evidence type="ECO:0000256" key="1">
    <source>
        <dbReference type="SAM" id="Phobius"/>
    </source>
</evidence>
<dbReference type="AlphaFoldDB" id="E1WY90"/>
<keyword evidence="1" id="KW-0472">Membrane</keyword>
<dbReference type="InterPro" id="IPR037997">
    <property type="entry name" value="Dgk1-like"/>
</dbReference>
<organism evidence="2 3">
    <name type="scientific">Halobacteriovorax marinus (strain ATCC BAA-682 / DSM 15412 / SJ)</name>
    <name type="common">Bacteriovorax marinus</name>
    <dbReference type="NCBI Taxonomy" id="862908"/>
    <lineage>
        <taxon>Bacteria</taxon>
        <taxon>Pseudomonadati</taxon>
        <taxon>Bdellovibrionota</taxon>
        <taxon>Bacteriovoracia</taxon>
        <taxon>Bacteriovoracales</taxon>
        <taxon>Halobacteriovoraceae</taxon>
        <taxon>Halobacteriovorax</taxon>
    </lineage>
</organism>
<protein>
    <submittedName>
        <fullName evidence="2">Membrane protein</fullName>
    </submittedName>
</protein>
<dbReference type="STRING" id="862908.BMS_2872"/>
<gene>
    <name evidence="2" type="ordered locus">BMS_2872</name>
</gene>
<reference evidence="3" key="1">
    <citation type="journal article" date="2013" name="ISME J.">
        <title>A small predatory core genome in the divergent marine Bacteriovorax marinus SJ and the terrestrial Bdellovibrio bacteriovorus.</title>
        <authorList>
            <person name="Crossman L.C."/>
            <person name="Chen H."/>
            <person name="Cerdeno-Tarraga A.M."/>
            <person name="Brooks K."/>
            <person name="Quail M.A."/>
            <person name="Pineiro S.A."/>
            <person name="Hobley L."/>
            <person name="Sockett R.E."/>
            <person name="Bentley S.D."/>
            <person name="Parkhill J."/>
            <person name="Williams H.N."/>
            <person name="Stine O.C."/>
        </authorList>
    </citation>
    <scope>NUCLEOTIDE SEQUENCE [LARGE SCALE GENOMIC DNA]</scope>
    <source>
        <strain evidence="3">ATCC BAA-682 / DSM 15412 / SJ</strain>
    </source>
</reference>
<feature type="transmembrane region" description="Helical" evidence="1">
    <location>
        <begin position="162"/>
        <end position="180"/>
    </location>
</feature>
<feature type="transmembrane region" description="Helical" evidence="1">
    <location>
        <begin position="36"/>
        <end position="57"/>
    </location>
</feature>
<dbReference type="KEGG" id="bmx:BMS_2872"/>
<feature type="transmembrane region" description="Helical" evidence="1">
    <location>
        <begin position="78"/>
        <end position="97"/>
    </location>
</feature>
<dbReference type="eggNOG" id="COG0170">
    <property type="taxonomic scope" value="Bacteria"/>
</dbReference>
<keyword evidence="3" id="KW-1185">Reference proteome</keyword>
<accession>E1WY90</accession>
<dbReference type="Proteomes" id="UP000008963">
    <property type="component" value="Chromosome"/>
</dbReference>
<name>E1WY90_HALMS</name>
<feature type="transmembrane region" description="Helical" evidence="1">
    <location>
        <begin position="136"/>
        <end position="156"/>
    </location>
</feature>
<keyword evidence="1" id="KW-1133">Transmembrane helix</keyword>
<feature type="transmembrane region" description="Helical" evidence="1">
    <location>
        <begin position="103"/>
        <end position="124"/>
    </location>
</feature>
<dbReference type="HOGENOM" id="CLU_031477_3_0_7"/>
<keyword evidence="1" id="KW-0812">Transmembrane</keyword>
<sequence>MALRSEVHLTRKLWHMGTGLSGLSIYNHFSLESRDMGIYLMALGLAALLVEFTRLNVSSFNAIVLKVMKPFMRESERNSLSGFPFYALGAAISLLLFEEKIAILSILFLIFADPISSFFGILYGKDKIISNKSLQGCIAGFLVCYILTFAYGSYFYRPGVDLLVFSVLAGLFGALSELCSIVIDDNLTIPVLSGLGITAINILIPIF</sequence>
<dbReference type="PANTHER" id="PTHR31303">
    <property type="entry name" value="CTP-DEPENDENT DIACYLGLYCEROL KINASE 1"/>
    <property type="match status" value="1"/>
</dbReference>
<feature type="transmembrane region" description="Helical" evidence="1">
    <location>
        <begin position="187"/>
        <end position="206"/>
    </location>
</feature>
<proteinExistence type="predicted"/>
<evidence type="ECO:0000313" key="3">
    <source>
        <dbReference type="Proteomes" id="UP000008963"/>
    </source>
</evidence>
<dbReference type="Pfam" id="PF01148">
    <property type="entry name" value="CTP_transf_1"/>
    <property type="match status" value="1"/>
</dbReference>
<dbReference type="PANTHER" id="PTHR31303:SF1">
    <property type="entry name" value="CTP-DEPENDENT DIACYLGLYCEROL KINASE 1"/>
    <property type="match status" value="1"/>
</dbReference>
<dbReference type="EMBL" id="FQ312005">
    <property type="protein sequence ID" value="CBW27645.1"/>
    <property type="molecule type" value="Genomic_DNA"/>
</dbReference>